<proteinExistence type="predicted"/>
<dbReference type="RefSeq" id="WP_420904955.1">
    <property type="nucleotide sequence ID" value="NZ_BAAFGK010000004.1"/>
</dbReference>
<evidence type="ECO:0000256" key="1">
    <source>
        <dbReference type="SAM" id="Coils"/>
    </source>
</evidence>
<keyword evidence="3" id="KW-1185">Reference proteome</keyword>
<name>A0ABQ0C8N9_9PROT</name>
<keyword evidence="1" id="KW-0175">Coiled coil</keyword>
<dbReference type="Proteomes" id="UP001628193">
    <property type="component" value="Unassembled WGS sequence"/>
</dbReference>
<feature type="coiled-coil region" evidence="1">
    <location>
        <begin position="17"/>
        <end position="87"/>
    </location>
</feature>
<reference evidence="2 3" key="2">
    <citation type="submission" date="2024-09" db="EMBL/GenBank/DDBJ databases">
        <title>Draft genome sequence of Candidatus Magnetaquicoccaceae bacterium FCR-1.</title>
        <authorList>
            <person name="Shimoshige H."/>
            <person name="Shimamura S."/>
            <person name="Taoka A."/>
            <person name="Kobayashi H."/>
            <person name="Maekawa T."/>
        </authorList>
    </citation>
    <scope>NUCLEOTIDE SEQUENCE [LARGE SCALE GENOMIC DNA]</scope>
    <source>
        <strain evidence="2 3">FCR-1</strain>
    </source>
</reference>
<organism evidence="2 3">
    <name type="scientific">Candidatus Magnetaquiglobus chichijimensis</name>
    <dbReference type="NCBI Taxonomy" id="3141448"/>
    <lineage>
        <taxon>Bacteria</taxon>
        <taxon>Pseudomonadati</taxon>
        <taxon>Pseudomonadota</taxon>
        <taxon>Magnetococcia</taxon>
        <taxon>Magnetococcales</taxon>
        <taxon>Candidatus Magnetaquicoccaceae</taxon>
        <taxon>Candidatus Magnetaquiglobus</taxon>
    </lineage>
</organism>
<dbReference type="EMBL" id="BAAFGK010000004">
    <property type="protein sequence ID" value="GAB0057256.1"/>
    <property type="molecule type" value="Genomic_DNA"/>
</dbReference>
<accession>A0ABQ0C8N9</accession>
<gene>
    <name evidence="2" type="primary">atpE_2</name>
    <name evidence="2" type="ORF">SIID45300_01580</name>
</gene>
<evidence type="ECO:0000313" key="3">
    <source>
        <dbReference type="Proteomes" id="UP001628193"/>
    </source>
</evidence>
<sequence>MKHTLNQMLDFVESRRVEERERILDQARVEAARLIAEAHRKARARVKEMVAQERRLREQALHGARVRAEIERRNHEMRLTQRALEQERRLLEAALLARWRDEEGRRAWLGSGVDQALTSLPGGTWEIVRPAALPLEDLAFLRARIRAGGVIEVVERSDPTLVAGIRIGCRGAWFDASLAGVLADGQGIEARLLALMRQP</sequence>
<comment type="caution">
    <text evidence="2">The sequence shown here is derived from an EMBL/GenBank/DDBJ whole genome shotgun (WGS) entry which is preliminary data.</text>
</comment>
<protein>
    <submittedName>
        <fullName evidence="2">V-type proton ATPase subunit E</fullName>
    </submittedName>
</protein>
<evidence type="ECO:0000313" key="2">
    <source>
        <dbReference type="EMBL" id="GAB0057256.1"/>
    </source>
</evidence>
<reference evidence="2 3" key="1">
    <citation type="submission" date="2024-05" db="EMBL/GenBank/DDBJ databases">
        <authorList>
            <consortium name="Candidatus Magnetaquicoccaceae bacterium FCR-1 genome sequencing consortium"/>
            <person name="Shimoshige H."/>
            <person name="Shimamura S."/>
            <person name="Taoka A."/>
            <person name="Kobayashi H."/>
            <person name="Maekawa T."/>
        </authorList>
    </citation>
    <scope>NUCLEOTIDE SEQUENCE [LARGE SCALE GENOMIC DNA]</scope>
    <source>
        <strain evidence="2 3">FCR-1</strain>
    </source>
</reference>